<dbReference type="PANTHER" id="PTHR30250">
    <property type="entry name" value="PST FAMILY PREDICTED COLANIC ACID TRANSPORTER"/>
    <property type="match status" value="1"/>
</dbReference>
<gene>
    <name evidence="7" type="ORF">EYC87_19040</name>
</gene>
<name>A0ABT3T1G8_9GAMM</name>
<feature type="transmembrane region" description="Helical" evidence="6">
    <location>
        <begin position="444"/>
        <end position="463"/>
    </location>
</feature>
<comment type="caution">
    <text evidence="7">The sequence shown here is derived from an EMBL/GenBank/DDBJ whole genome shotgun (WGS) entry which is preliminary data.</text>
</comment>
<keyword evidence="2" id="KW-1003">Cell membrane</keyword>
<dbReference type="EMBL" id="SHNP01000011">
    <property type="protein sequence ID" value="MCX2975676.1"/>
    <property type="molecule type" value="Genomic_DNA"/>
</dbReference>
<keyword evidence="8" id="KW-1185">Reference proteome</keyword>
<dbReference type="Pfam" id="PF13440">
    <property type="entry name" value="Polysacc_synt_3"/>
    <property type="match status" value="1"/>
</dbReference>
<evidence type="ECO:0008006" key="9">
    <source>
        <dbReference type="Google" id="ProtNLM"/>
    </source>
</evidence>
<evidence type="ECO:0000256" key="2">
    <source>
        <dbReference type="ARBA" id="ARBA00022475"/>
    </source>
</evidence>
<accession>A0ABT3T1G8</accession>
<feature type="transmembrane region" description="Helical" evidence="6">
    <location>
        <begin position="126"/>
        <end position="144"/>
    </location>
</feature>
<dbReference type="PANTHER" id="PTHR30250:SF26">
    <property type="entry name" value="PSMA PROTEIN"/>
    <property type="match status" value="1"/>
</dbReference>
<evidence type="ECO:0000313" key="8">
    <source>
        <dbReference type="Proteomes" id="UP001143307"/>
    </source>
</evidence>
<keyword evidence="4 6" id="KW-1133">Transmembrane helix</keyword>
<dbReference type="Proteomes" id="UP001143307">
    <property type="component" value="Unassembled WGS sequence"/>
</dbReference>
<feature type="transmembrane region" description="Helical" evidence="6">
    <location>
        <begin position="375"/>
        <end position="400"/>
    </location>
</feature>
<feature type="transmembrane region" description="Helical" evidence="6">
    <location>
        <begin position="181"/>
        <end position="202"/>
    </location>
</feature>
<evidence type="ECO:0000256" key="3">
    <source>
        <dbReference type="ARBA" id="ARBA00022692"/>
    </source>
</evidence>
<evidence type="ECO:0000256" key="6">
    <source>
        <dbReference type="SAM" id="Phobius"/>
    </source>
</evidence>
<feature type="transmembrane region" description="Helical" evidence="6">
    <location>
        <begin position="35"/>
        <end position="57"/>
    </location>
</feature>
<protein>
    <recommendedName>
        <fullName evidence="9">Polysaccharide biosynthesis protein</fullName>
    </recommendedName>
</protein>
<evidence type="ECO:0000256" key="4">
    <source>
        <dbReference type="ARBA" id="ARBA00022989"/>
    </source>
</evidence>
<feature type="transmembrane region" description="Helical" evidence="6">
    <location>
        <begin position="222"/>
        <end position="241"/>
    </location>
</feature>
<evidence type="ECO:0000313" key="7">
    <source>
        <dbReference type="EMBL" id="MCX2975676.1"/>
    </source>
</evidence>
<feature type="transmembrane region" description="Helical" evidence="6">
    <location>
        <begin position="7"/>
        <end position="29"/>
    </location>
</feature>
<feature type="transmembrane region" description="Helical" evidence="6">
    <location>
        <begin position="78"/>
        <end position="106"/>
    </location>
</feature>
<comment type="subcellular location">
    <subcellularLocation>
        <location evidence="1">Cell membrane</location>
        <topology evidence="1">Multi-pass membrane protein</topology>
    </subcellularLocation>
</comment>
<feature type="transmembrane region" description="Helical" evidence="6">
    <location>
        <begin position="302"/>
        <end position="326"/>
    </location>
</feature>
<dbReference type="InterPro" id="IPR050833">
    <property type="entry name" value="Poly_Biosynth_Transport"/>
</dbReference>
<sequence>MQLVRNSLYSLIGTLVPIIITLVSVPLLLGVAGQARYGVLAIAWIFLAYFALFDLGLGRATVIRIASATKPTVTGKESVFGSALILGLFSGLIGGLVLWASAYYYFSHVMQLESAMRDEIELALPWLILAVPVSTTLSVFNGVLHGEERFLELSTASTLSAGAFQLAPLAAAAYFGPNLGAMIPMTVVCNLLVTVIVGITAFRVLNLNLRRLSFSVAEAIALLRFGGWFTVSSVIGPLMIMTDRFLIGASLGAKAVTQYTIPFQLAEKTSILATVISNVLLPRLAVINESQRKELAVKGSRALAGLVTLAFSVALFFLEPFLAIWISKDFSADAGLAGQILLVGWWINCFARIPMVLLHASGHAQLVAKCHLLEFFPYLVSLFFAVNSWGLVGAALVFFLRSLADFILLAKLSGMLLVLLRLLCAPVALILAALYAAVGLDPGSKGWLIAMLGSLGFGSVWAWRQVSDSLLSSARGLMRSKRA</sequence>
<feature type="transmembrane region" description="Helical" evidence="6">
    <location>
        <begin position="412"/>
        <end position="438"/>
    </location>
</feature>
<proteinExistence type="predicted"/>
<feature type="transmembrane region" description="Helical" evidence="6">
    <location>
        <begin position="156"/>
        <end position="175"/>
    </location>
</feature>
<keyword evidence="3 6" id="KW-0812">Transmembrane</keyword>
<evidence type="ECO:0000256" key="1">
    <source>
        <dbReference type="ARBA" id="ARBA00004651"/>
    </source>
</evidence>
<feature type="transmembrane region" description="Helical" evidence="6">
    <location>
        <begin position="261"/>
        <end position="281"/>
    </location>
</feature>
<dbReference type="RefSeq" id="WP_279254296.1">
    <property type="nucleotide sequence ID" value="NZ_SHNP01000011.1"/>
</dbReference>
<organism evidence="7 8">
    <name type="scientific">Candidatus Seongchinamella marina</name>
    <dbReference type="NCBI Taxonomy" id="2518990"/>
    <lineage>
        <taxon>Bacteria</taxon>
        <taxon>Pseudomonadati</taxon>
        <taxon>Pseudomonadota</taxon>
        <taxon>Gammaproteobacteria</taxon>
        <taxon>Cellvibrionales</taxon>
        <taxon>Halieaceae</taxon>
        <taxon>Seongchinamella</taxon>
    </lineage>
</organism>
<keyword evidence="5 6" id="KW-0472">Membrane</keyword>
<evidence type="ECO:0000256" key="5">
    <source>
        <dbReference type="ARBA" id="ARBA00023136"/>
    </source>
</evidence>
<reference evidence="7" key="1">
    <citation type="submission" date="2019-02" db="EMBL/GenBank/DDBJ databases">
        <authorList>
            <person name="Li S.-H."/>
        </authorList>
    </citation>
    <scope>NUCLEOTIDE SEQUENCE</scope>
    <source>
        <strain evidence="7">IMCC8485</strain>
    </source>
</reference>